<evidence type="ECO:0000313" key="3">
    <source>
        <dbReference type="Proteomes" id="UP000241118"/>
    </source>
</evidence>
<evidence type="ECO:0000256" key="1">
    <source>
        <dbReference type="SAM" id="MobiDB-lite"/>
    </source>
</evidence>
<gene>
    <name evidence="2" type="ORF">B0I31_108331</name>
</gene>
<feature type="compositionally biased region" description="Pro residues" evidence="1">
    <location>
        <begin position="1"/>
        <end position="12"/>
    </location>
</feature>
<name>A0A2P8I5Y7_SACCR</name>
<proteinExistence type="predicted"/>
<comment type="caution">
    <text evidence="2">The sequence shown here is derived from an EMBL/GenBank/DDBJ whole genome shotgun (WGS) entry which is preliminary data.</text>
</comment>
<reference evidence="2 3" key="1">
    <citation type="submission" date="2018-03" db="EMBL/GenBank/DDBJ databases">
        <title>Genomic Encyclopedia of Type Strains, Phase III (KMG-III): the genomes of soil and plant-associated and newly described type strains.</title>
        <authorList>
            <person name="Whitman W."/>
        </authorList>
    </citation>
    <scope>NUCLEOTIDE SEQUENCE [LARGE SCALE GENOMIC DNA]</scope>
    <source>
        <strain evidence="2 3">CGMCC 4.7097</strain>
    </source>
</reference>
<organism evidence="2 3">
    <name type="scientific">Saccharothrix carnea</name>
    <dbReference type="NCBI Taxonomy" id="1280637"/>
    <lineage>
        <taxon>Bacteria</taxon>
        <taxon>Bacillati</taxon>
        <taxon>Actinomycetota</taxon>
        <taxon>Actinomycetes</taxon>
        <taxon>Pseudonocardiales</taxon>
        <taxon>Pseudonocardiaceae</taxon>
        <taxon>Saccharothrix</taxon>
    </lineage>
</organism>
<dbReference type="AlphaFoldDB" id="A0A2P8I5Y7"/>
<feature type="compositionally biased region" description="Low complexity" evidence="1">
    <location>
        <begin position="13"/>
        <end position="25"/>
    </location>
</feature>
<accession>A0A2P8I5Y7</accession>
<sequence>MRLVPWPVPPARGAPAAPATATPNGPSEGYVVVVQELVVDAGGPRSSNLGPSESRRVH</sequence>
<dbReference type="EMBL" id="PYAX01000008">
    <property type="protein sequence ID" value="PSL53884.1"/>
    <property type="molecule type" value="Genomic_DNA"/>
</dbReference>
<dbReference type="Proteomes" id="UP000241118">
    <property type="component" value="Unassembled WGS sequence"/>
</dbReference>
<feature type="region of interest" description="Disordered" evidence="1">
    <location>
        <begin position="1"/>
        <end position="25"/>
    </location>
</feature>
<evidence type="ECO:0000313" key="2">
    <source>
        <dbReference type="EMBL" id="PSL53884.1"/>
    </source>
</evidence>
<keyword evidence="3" id="KW-1185">Reference proteome</keyword>
<protein>
    <submittedName>
        <fullName evidence="2">Uncharacterized protein</fullName>
    </submittedName>
</protein>